<dbReference type="InterPro" id="IPR016024">
    <property type="entry name" value="ARM-type_fold"/>
</dbReference>
<dbReference type="InterPro" id="IPR011989">
    <property type="entry name" value="ARM-like"/>
</dbReference>
<gene>
    <name evidence="6" type="ORF">MEDL_43953</name>
</gene>
<sequence length="493" mass="55188">MWKPRRKRRVYSKRMAEENWPVKVYIYDISKGMARSLSQAFIGKQINGVWHTGIVAYGQEYYFGGMGGIESCRPGGTVLGQPDQIEHLGTTQIPKEMFHNYLLELGQSTFRPHDYHLLEHNCNNFSSEVAQFLTGQDIPSHITSLPAEVMSTPLGQMIKPLIDTMSVQPSGGHSVFSQQELNTMSSGSQKVEQAPVPPVQQGKSQQETVPEATAGNSLPGSANSSRSDTSNFDPSSEEETDMYEPYPIPDLQTLKDKIGSKLTTKNLESLDDMYEYLSLKDKSQWSLGKDHIQSIHTVIGDGRMGEDVRVGVYKLLQSLVLFEDFITLLQHEPTEMIKNIVQHYDQLTDTVHTAILKLLTNLTSTQKGQEFVMTESEDESSLSYLTSQFCINCILSDKSEVNNLIATAVYNLCRYQIPEAHQIEIGSAVLECLQRDLSEQTAFHLLTSLLLLMKNNAEMCDLASIVGMNCSQHEKLSPRVKELCSKAQEFSAL</sequence>
<dbReference type="PROSITE" id="PS51858">
    <property type="entry name" value="PPPDE"/>
    <property type="match status" value="1"/>
</dbReference>
<feature type="compositionally biased region" description="Polar residues" evidence="4">
    <location>
        <begin position="201"/>
        <end position="234"/>
    </location>
</feature>
<organism evidence="6 7">
    <name type="scientific">Mytilus edulis</name>
    <name type="common">Blue mussel</name>
    <dbReference type="NCBI Taxonomy" id="6550"/>
    <lineage>
        <taxon>Eukaryota</taxon>
        <taxon>Metazoa</taxon>
        <taxon>Spiralia</taxon>
        <taxon>Lophotrochozoa</taxon>
        <taxon>Mollusca</taxon>
        <taxon>Bivalvia</taxon>
        <taxon>Autobranchia</taxon>
        <taxon>Pteriomorphia</taxon>
        <taxon>Mytilida</taxon>
        <taxon>Mytiloidea</taxon>
        <taxon>Mytilidae</taxon>
        <taxon>Mytilinae</taxon>
        <taxon>Mytilus</taxon>
    </lineage>
</organism>
<keyword evidence="2" id="KW-0645">Protease</keyword>
<dbReference type="Proteomes" id="UP000683360">
    <property type="component" value="Unassembled WGS sequence"/>
</dbReference>
<dbReference type="Pfam" id="PF05903">
    <property type="entry name" value="Peptidase_C97"/>
    <property type="match status" value="1"/>
</dbReference>
<dbReference type="OrthoDB" id="6227366at2759"/>
<dbReference type="Gene3D" id="1.25.10.10">
    <property type="entry name" value="Leucine-rich Repeat Variant"/>
    <property type="match status" value="1"/>
</dbReference>
<dbReference type="SMART" id="SM01179">
    <property type="entry name" value="DUF862"/>
    <property type="match status" value="1"/>
</dbReference>
<protein>
    <submittedName>
        <fullName evidence="6">DESI1</fullName>
        <ecNumber evidence="6">3.4.-.-</ecNumber>
    </submittedName>
</protein>
<dbReference type="PANTHER" id="PTHR12378:SF7">
    <property type="entry name" value="DESUMOYLATING ISOPEPTIDASE 1"/>
    <property type="match status" value="1"/>
</dbReference>
<dbReference type="EMBL" id="CAJPWZ010002131">
    <property type="protein sequence ID" value="CAG2231137.1"/>
    <property type="molecule type" value="Genomic_DNA"/>
</dbReference>
<proteinExistence type="inferred from homology"/>
<keyword evidence="3 6" id="KW-0378">Hydrolase</keyword>
<evidence type="ECO:0000313" key="7">
    <source>
        <dbReference type="Proteomes" id="UP000683360"/>
    </source>
</evidence>
<dbReference type="AlphaFoldDB" id="A0A8S3TJ73"/>
<dbReference type="InterPro" id="IPR008580">
    <property type="entry name" value="PPPDE_dom"/>
</dbReference>
<comment type="similarity">
    <text evidence="1">Belongs to the DeSI family.</text>
</comment>
<feature type="compositionally biased region" description="Polar residues" evidence="4">
    <location>
        <begin position="182"/>
        <end position="191"/>
    </location>
</feature>
<evidence type="ECO:0000256" key="4">
    <source>
        <dbReference type="SAM" id="MobiDB-lite"/>
    </source>
</evidence>
<feature type="domain" description="PPPDE" evidence="5">
    <location>
        <begin position="20"/>
        <end position="163"/>
    </location>
</feature>
<reference evidence="6" key="1">
    <citation type="submission" date="2021-03" db="EMBL/GenBank/DDBJ databases">
        <authorList>
            <person name="Bekaert M."/>
        </authorList>
    </citation>
    <scope>NUCLEOTIDE SEQUENCE</scope>
</reference>
<feature type="region of interest" description="Disordered" evidence="4">
    <location>
        <begin position="182"/>
        <end position="250"/>
    </location>
</feature>
<dbReference type="GO" id="GO:0006508">
    <property type="term" value="P:proteolysis"/>
    <property type="evidence" value="ECO:0007669"/>
    <property type="project" value="UniProtKB-KW"/>
</dbReference>
<dbReference type="SUPFAM" id="SSF48371">
    <property type="entry name" value="ARM repeat"/>
    <property type="match status" value="1"/>
</dbReference>
<keyword evidence="7" id="KW-1185">Reference proteome</keyword>
<evidence type="ECO:0000256" key="3">
    <source>
        <dbReference type="ARBA" id="ARBA00022801"/>
    </source>
</evidence>
<dbReference type="Gene3D" id="3.90.1720.30">
    <property type="entry name" value="PPPDE domains"/>
    <property type="match status" value="1"/>
</dbReference>
<evidence type="ECO:0000313" key="6">
    <source>
        <dbReference type="EMBL" id="CAG2231137.1"/>
    </source>
</evidence>
<dbReference type="InterPro" id="IPR042266">
    <property type="entry name" value="PPPDE_sf"/>
</dbReference>
<dbReference type="Pfam" id="PF08324">
    <property type="entry name" value="PUL"/>
    <property type="match status" value="1"/>
</dbReference>
<dbReference type="GO" id="GO:0070646">
    <property type="term" value="P:protein modification by small protein removal"/>
    <property type="evidence" value="ECO:0007669"/>
    <property type="project" value="TreeGrafter"/>
</dbReference>
<comment type="caution">
    <text evidence="6">The sequence shown here is derived from an EMBL/GenBank/DDBJ whole genome shotgun (WGS) entry which is preliminary data.</text>
</comment>
<evidence type="ECO:0000259" key="5">
    <source>
        <dbReference type="PROSITE" id="PS51858"/>
    </source>
</evidence>
<evidence type="ECO:0000256" key="1">
    <source>
        <dbReference type="ARBA" id="ARBA00008140"/>
    </source>
</evidence>
<dbReference type="EC" id="3.4.-.-" evidence="6"/>
<accession>A0A8S3TJ73</accession>
<dbReference type="GO" id="GO:0008233">
    <property type="term" value="F:peptidase activity"/>
    <property type="evidence" value="ECO:0007669"/>
    <property type="project" value="UniProtKB-KW"/>
</dbReference>
<dbReference type="PANTHER" id="PTHR12378">
    <property type="entry name" value="DESUMOYLATING ISOPEPTIDASE"/>
    <property type="match status" value="1"/>
</dbReference>
<name>A0A8S3TJ73_MYTED</name>
<evidence type="ECO:0000256" key="2">
    <source>
        <dbReference type="ARBA" id="ARBA00022670"/>
    </source>
</evidence>
<dbReference type="InterPro" id="IPR013535">
    <property type="entry name" value="PUL_dom"/>
</dbReference>